<dbReference type="GO" id="GO:0030234">
    <property type="term" value="F:enzyme regulator activity"/>
    <property type="evidence" value="ECO:0007669"/>
    <property type="project" value="InterPro"/>
</dbReference>
<gene>
    <name evidence="1" type="ORF">B1A74_07290</name>
</gene>
<comment type="caution">
    <text evidence="1">The sequence shown here is derived from an EMBL/GenBank/DDBJ whole genome shotgun (WGS) entry which is preliminary data.</text>
</comment>
<organism evidence="1 2">
    <name type="scientific">Thioalkalivibrio halophilus</name>
    <dbReference type="NCBI Taxonomy" id="252474"/>
    <lineage>
        <taxon>Bacteria</taxon>
        <taxon>Pseudomonadati</taxon>
        <taxon>Pseudomonadota</taxon>
        <taxon>Gammaproteobacteria</taxon>
        <taxon>Chromatiales</taxon>
        <taxon>Ectothiorhodospiraceae</taxon>
        <taxon>Thioalkalivibrio</taxon>
    </lineage>
</organism>
<sequence length="96" mass="10920">MEGEPMRLMVIVTEAILEDMLVDEIRKLGASGYTVIDARGWGEHGKRRGNWRQGGNIRIEVLGSEELCTRIAAHMRDTYQKDYGLLIYTTDALLHN</sequence>
<dbReference type="Gene3D" id="3.30.70.120">
    <property type="match status" value="1"/>
</dbReference>
<reference evidence="1 2" key="1">
    <citation type="submission" date="2017-02" db="EMBL/GenBank/DDBJ databases">
        <title>Genomic diversity within the haloalkaliphilic genus Thioalkalivibrio.</title>
        <authorList>
            <person name="Ahn A.-C."/>
            <person name="Meier-Kolthoff J."/>
            <person name="Overmars L."/>
            <person name="Richter M."/>
            <person name="Woyke T."/>
            <person name="Sorokin D.Y."/>
            <person name="Muyzer G."/>
        </authorList>
    </citation>
    <scope>NUCLEOTIDE SEQUENCE [LARGE SCALE GENOMIC DNA]</scope>
    <source>
        <strain evidence="1 2">HL17</strain>
    </source>
</reference>
<accession>A0A1V2ZYB8</accession>
<dbReference type="InterPro" id="IPR002187">
    <property type="entry name" value="N-reg_PII"/>
</dbReference>
<dbReference type="Proteomes" id="UP000189177">
    <property type="component" value="Unassembled WGS sequence"/>
</dbReference>
<dbReference type="RefSeq" id="WP_018871374.1">
    <property type="nucleotide sequence ID" value="NZ_MUZR01000023.1"/>
</dbReference>
<dbReference type="SUPFAM" id="SSF54913">
    <property type="entry name" value="GlnB-like"/>
    <property type="match status" value="1"/>
</dbReference>
<evidence type="ECO:0000313" key="2">
    <source>
        <dbReference type="Proteomes" id="UP000189177"/>
    </source>
</evidence>
<dbReference type="GO" id="GO:0006808">
    <property type="term" value="P:regulation of nitrogen utilization"/>
    <property type="evidence" value="ECO:0007669"/>
    <property type="project" value="InterPro"/>
</dbReference>
<dbReference type="InterPro" id="IPR011322">
    <property type="entry name" value="N-reg_PII-like_a/b"/>
</dbReference>
<evidence type="ECO:0000313" key="1">
    <source>
        <dbReference type="EMBL" id="OOC10100.1"/>
    </source>
</evidence>
<keyword evidence="2" id="KW-1185">Reference proteome</keyword>
<dbReference type="EMBL" id="MUZR01000023">
    <property type="protein sequence ID" value="OOC10100.1"/>
    <property type="molecule type" value="Genomic_DNA"/>
</dbReference>
<protein>
    <submittedName>
        <fullName evidence="1">Transcriptional regulator</fullName>
    </submittedName>
</protein>
<dbReference type="InterPro" id="IPR015867">
    <property type="entry name" value="N-reg_PII/ATP_PRibTrfase_C"/>
</dbReference>
<dbReference type="STRING" id="252474.B1A74_07290"/>
<proteinExistence type="predicted"/>
<dbReference type="Pfam" id="PF00543">
    <property type="entry name" value="P-II"/>
    <property type="match status" value="1"/>
</dbReference>
<dbReference type="OrthoDB" id="330665at2"/>
<name>A0A1V2ZYB8_9GAMM</name>
<dbReference type="AlphaFoldDB" id="A0A1V2ZYB8"/>